<feature type="domain" description="DUF305" evidence="3">
    <location>
        <begin position="47"/>
        <end position="196"/>
    </location>
</feature>
<dbReference type="InterPro" id="IPR005183">
    <property type="entry name" value="DUF305_CopM-like"/>
</dbReference>
<evidence type="ECO:0000313" key="5">
    <source>
        <dbReference type="Proteomes" id="UP000431401"/>
    </source>
</evidence>
<protein>
    <recommendedName>
        <fullName evidence="3">DUF305 domain-containing protein</fullName>
    </recommendedName>
</protein>
<dbReference type="Proteomes" id="UP000431401">
    <property type="component" value="Unassembled WGS sequence"/>
</dbReference>
<dbReference type="PANTHER" id="PTHR36933:SF1">
    <property type="entry name" value="SLL0788 PROTEIN"/>
    <property type="match status" value="1"/>
</dbReference>
<keyword evidence="2" id="KW-0732">Signal</keyword>
<dbReference type="PANTHER" id="PTHR36933">
    <property type="entry name" value="SLL0788 PROTEIN"/>
    <property type="match status" value="1"/>
</dbReference>
<dbReference type="PROSITE" id="PS51257">
    <property type="entry name" value="PROKAR_LIPOPROTEIN"/>
    <property type="match status" value="1"/>
</dbReference>
<accession>A0A7K0DHP6</accession>
<evidence type="ECO:0000313" key="4">
    <source>
        <dbReference type="EMBL" id="MQY24822.1"/>
    </source>
</evidence>
<evidence type="ECO:0000256" key="1">
    <source>
        <dbReference type="SAM" id="MobiDB-lite"/>
    </source>
</evidence>
<dbReference type="RefSeq" id="WP_153338701.1">
    <property type="nucleotide sequence ID" value="NZ_WEGI01000001.1"/>
</dbReference>
<comment type="caution">
    <text evidence="4">The sequence shown here is derived from an EMBL/GenBank/DDBJ whole genome shotgun (WGS) entry which is preliminary data.</text>
</comment>
<gene>
    <name evidence="4" type="ORF">NRB56_03750</name>
</gene>
<evidence type="ECO:0000256" key="2">
    <source>
        <dbReference type="SAM" id="SignalP"/>
    </source>
</evidence>
<dbReference type="OrthoDB" id="26872at2"/>
<dbReference type="InterPro" id="IPR012347">
    <property type="entry name" value="Ferritin-like"/>
</dbReference>
<organism evidence="4 5">
    <name type="scientific">Nocardia aurantia</name>
    <dbReference type="NCBI Taxonomy" id="2585199"/>
    <lineage>
        <taxon>Bacteria</taxon>
        <taxon>Bacillati</taxon>
        <taxon>Actinomycetota</taxon>
        <taxon>Actinomycetes</taxon>
        <taxon>Mycobacteriales</taxon>
        <taxon>Nocardiaceae</taxon>
        <taxon>Nocardia</taxon>
    </lineage>
</organism>
<sequence length="198" mass="21266">MFGTRTLFLLTASGLVLFTAGCGDSTSAHSPGTTMSTAMRTDFDDADVSFLQMMYPHHAQAVAMAELVPSRSRDQQVVALAAAIRDAQAPEMERMSELLRSFGKPAPATGDHSMPDMPGMATTPGMMPDADMDRLRTLSGAEFDRAWLQMMIDHHSGAITMANDELAHGDNGDAKALAQSIIAAQQSEIDRMRTMLGS</sequence>
<feature type="chain" id="PRO_5038406511" description="DUF305 domain-containing protein" evidence="2">
    <location>
        <begin position="23"/>
        <end position="198"/>
    </location>
</feature>
<dbReference type="Pfam" id="PF03713">
    <property type="entry name" value="DUF305"/>
    <property type="match status" value="1"/>
</dbReference>
<evidence type="ECO:0000259" key="3">
    <source>
        <dbReference type="Pfam" id="PF03713"/>
    </source>
</evidence>
<feature type="signal peptide" evidence="2">
    <location>
        <begin position="1"/>
        <end position="22"/>
    </location>
</feature>
<reference evidence="4 5" key="1">
    <citation type="submission" date="2019-10" db="EMBL/GenBank/DDBJ databases">
        <title>Nocardia macrotermitis sp. nov. and Nocardia aurantia sp. nov., isolated from the gut of fungus growing-termite Macrotermes natalensis.</title>
        <authorList>
            <person name="Benndorf R."/>
            <person name="Schwitalla J."/>
            <person name="Martin K."/>
            <person name="De Beer W."/>
            <person name="Kaster A.-K."/>
            <person name="Vollmers J."/>
            <person name="Poulsen M."/>
            <person name="Beemelmanns C."/>
        </authorList>
    </citation>
    <scope>NUCLEOTIDE SEQUENCE [LARGE SCALE GENOMIC DNA]</scope>
    <source>
        <strain evidence="4 5">RB56</strain>
    </source>
</reference>
<proteinExistence type="predicted"/>
<dbReference type="AlphaFoldDB" id="A0A7K0DHP6"/>
<dbReference type="EMBL" id="WEGI01000001">
    <property type="protein sequence ID" value="MQY24822.1"/>
    <property type="molecule type" value="Genomic_DNA"/>
</dbReference>
<feature type="compositionally biased region" description="Low complexity" evidence="1">
    <location>
        <begin position="115"/>
        <end position="126"/>
    </location>
</feature>
<name>A0A7K0DHP6_9NOCA</name>
<dbReference type="Gene3D" id="1.20.1260.10">
    <property type="match status" value="1"/>
</dbReference>
<keyword evidence="5" id="KW-1185">Reference proteome</keyword>
<feature type="region of interest" description="Disordered" evidence="1">
    <location>
        <begin position="104"/>
        <end position="126"/>
    </location>
</feature>